<accession>A0A9P5ZH47</accession>
<dbReference type="AlphaFoldDB" id="A0A9P5ZH47"/>
<organism evidence="2 3">
    <name type="scientific">Pholiota conissans</name>
    <dbReference type="NCBI Taxonomy" id="109636"/>
    <lineage>
        <taxon>Eukaryota</taxon>
        <taxon>Fungi</taxon>
        <taxon>Dikarya</taxon>
        <taxon>Basidiomycota</taxon>
        <taxon>Agaricomycotina</taxon>
        <taxon>Agaricomycetes</taxon>
        <taxon>Agaricomycetidae</taxon>
        <taxon>Agaricales</taxon>
        <taxon>Agaricineae</taxon>
        <taxon>Strophariaceae</taxon>
        <taxon>Pholiota</taxon>
    </lineage>
</organism>
<sequence>MVHWGFPLLMARSAMAHIACFKHSNTGGQYPHTYTFMKRLLLSDAALPRTNIILGHNGNFYHLMFFLS</sequence>
<proteinExistence type="predicted"/>
<evidence type="ECO:0000313" key="2">
    <source>
        <dbReference type="EMBL" id="KAF9485776.1"/>
    </source>
</evidence>
<dbReference type="Proteomes" id="UP000807469">
    <property type="component" value="Unassembled WGS sequence"/>
</dbReference>
<evidence type="ECO:0000256" key="1">
    <source>
        <dbReference type="SAM" id="SignalP"/>
    </source>
</evidence>
<feature type="signal peptide" evidence="1">
    <location>
        <begin position="1"/>
        <end position="16"/>
    </location>
</feature>
<keyword evidence="1" id="KW-0732">Signal</keyword>
<feature type="chain" id="PRO_5040358600" description="Secreted protein" evidence="1">
    <location>
        <begin position="17"/>
        <end position="68"/>
    </location>
</feature>
<protein>
    <recommendedName>
        <fullName evidence="4">Secreted protein</fullName>
    </recommendedName>
</protein>
<evidence type="ECO:0000313" key="3">
    <source>
        <dbReference type="Proteomes" id="UP000807469"/>
    </source>
</evidence>
<evidence type="ECO:0008006" key="4">
    <source>
        <dbReference type="Google" id="ProtNLM"/>
    </source>
</evidence>
<gene>
    <name evidence="2" type="ORF">BDN70DRAFT_870649</name>
</gene>
<comment type="caution">
    <text evidence="2">The sequence shown here is derived from an EMBL/GenBank/DDBJ whole genome shotgun (WGS) entry which is preliminary data.</text>
</comment>
<dbReference type="EMBL" id="MU155133">
    <property type="protein sequence ID" value="KAF9485776.1"/>
    <property type="molecule type" value="Genomic_DNA"/>
</dbReference>
<name>A0A9P5ZH47_9AGAR</name>
<keyword evidence="3" id="KW-1185">Reference proteome</keyword>
<reference evidence="2" key="1">
    <citation type="submission" date="2020-11" db="EMBL/GenBank/DDBJ databases">
        <authorList>
            <consortium name="DOE Joint Genome Institute"/>
            <person name="Ahrendt S."/>
            <person name="Riley R."/>
            <person name="Andreopoulos W."/>
            <person name="Labutti K."/>
            <person name="Pangilinan J."/>
            <person name="Ruiz-Duenas F.J."/>
            <person name="Barrasa J.M."/>
            <person name="Sanchez-Garcia M."/>
            <person name="Camarero S."/>
            <person name="Miyauchi S."/>
            <person name="Serrano A."/>
            <person name="Linde D."/>
            <person name="Babiker R."/>
            <person name="Drula E."/>
            <person name="Ayuso-Fernandez I."/>
            <person name="Pacheco R."/>
            <person name="Padilla G."/>
            <person name="Ferreira P."/>
            <person name="Barriuso J."/>
            <person name="Kellner H."/>
            <person name="Castanera R."/>
            <person name="Alfaro M."/>
            <person name="Ramirez L."/>
            <person name="Pisabarro A.G."/>
            <person name="Kuo A."/>
            <person name="Tritt A."/>
            <person name="Lipzen A."/>
            <person name="He G."/>
            <person name="Yan M."/>
            <person name="Ng V."/>
            <person name="Cullen D."/>
            <person name="Martin F."/>
            <person name="Rosso M.-N."/>
            <person name="Henrissat B."/>
            <person name="Hibbett D."/>
            <person name="Martinez A.T."/>
            <person name="Grigoriev I.V."/>
        </authorList>
    </citation>
    <scope>NUCLEOTIDE SEQUENCE</scope>
    <source>
        <strain evidence="2">CIRM-BRFM 674</strain>
    </source>
</reference>